<feature type="domain" description="HTH LytTR-type" evidence="2">
    <location>
        <begin position="178"/>
        <end position="284"/>
    </location>
</feature>
<accession>A0ABQ1JM33</accession>
<keyword evidence="4" id="KW-1185">Reference proteome</keyword>
<keyword evidence="1" id="KW-0472">Membrane</keyword>
<sequence length="290" mass="31896">MADRAHHPELDADHRADRRTWLMLAAFLTVSFFVEALSDQYDHYRIGQPVIAAPWISQATSHLMIFALTPFITFMLSRFPITGDSWRKALPIHLAATVVFSAAHVLSMVALRKALHLGFLGQAYEFGLADPSIWLYEYRKDVLSYTLIAAIFALNRLVEQRGLEARAAESEASSRQRLTLKSGGRVFLVDAADVIWAKAASNYVEVATPGRTYLARSTLSALEKLLSAAGGSHIRVHRSFLVHGGHISEITPTGDGNVMIRLDTGEQIPGSRGYRGRLPVAASQSGETLP</sequence>
<feature type="transmembrane region" description="Helical" evidence="1">
    <location>
        <begin position="89"/>
        <end position="111"/>
    </location>
</feature>
<dbReference type="Gene3D" id="2.40.50.1020">
    <property type="entry name" value="LytTr DNA-binding domain"/>
    <property type="match status" value="1"/>
</dbReference>
<dbReference type="PANTHER" id="PTHR37299:SF1">
    <property type="entry name" value="STAGE 0 SPORULATION PROTEIN A HOMOLOG"/>
    <property type="match status" value="1"/>
</dbReference>
<dbReference type="PANTHER" id="PTHR37299">
    <property type="entry name" value="TRANSCRIPTIONAL REGULATOR-RELATED"/>
    <property type="match status" value="1"/>
</dbReference>
<reference evidence="4" key="1">
    <citation type="journal article" date="2019" name="Int. J. Syst. Evol. Microbiol.">
        <title>The Global Catalogue of Microorganisms (GCM) 10K type strain sequencing project: providing services to taxonomists for standard genome sequencing and annotation.</title>
        <authorList>
            <consortium name="The Broad Institute Genomics Platform"/>
            <consortium name="The Broad Institute Genome Sequencing Center for Infectious Disease"/>
            <person name="Wu L."/>
            <person name="Ma J."/>
        </authorList>
    </citation>
    <scope>NUCLEOTIDE SEQUENCE [LARGE SCALE GENOMIC DNA]</scope>
    <source>
        <strain evidence="4">CGMCC 1.15928</strain>
    </source>
</reference>
<comment type="caution">
    <text evidence="3">The sequence shown here is derived from an EMBL/GenBank/DDBJ whole genome shotgun (WGS) entry which is preliminary data.</text>
</comment>
<dbReference type="SMART" id="SM00850">
    <property type="entry name" value="LytTR"/>
    <property type="match status" value="1"/>
</dbReference>
<name>A0ABQ1JM33_9PROT</name>
<dbReference type="RefSeq" id="WP_158084550.1">
    <property type="nucleotide sequence ID" value="NZ_BMKF01000002.1"/>
</dbReference>
<organism evidence="3 4">
    <name type="scientific">Henriciella pelagia</name>
    <dbReference type="NCBI Taxonomy" id="1977912"/>
    <lineage>
        <taxon>Bacteria</taxon>
        <taxon>Pseudomonadati</taxon>
        <taxon>Pseudomonadota</taxon>
        <taxon>Alphaproteobacteria</taxon>
        <taxon>Hyphomonadales</taxon>
        <taxon>Hyphomonadaceae</taxon>
        <taxon>Henriciella</taxon>
    </lineage>
</organism>
<evidence type="ECO:0000259" key="2">
    <source>
        <dbReference type="PROSITE" id="PS50930"/>
    </source>
</evidence>
<dbReference type="EMBL" id="BMKF01000002">
    <property type="protein sequence ID" value="GGB70471.1"/>
    <property type="molecule type" value="Genomic_DNA"/>
</dbReference>
<dbReference type="InterPro" id="IPR012379">
    <property type="entry name" value="LytTR_MHYE"/>
</dbReference>
<feature type="transmembrane region" description="Helical" evidence="1">
    <location>
        <begin position="58"/>
        <end position="77"/>
    </location>
</feature>
<dbReference type="Proteomes" id="UP000628854">
    <property type="component" value="Unassembled WGS sequence"/>
</dbReference>
<proteinExistence type="predicted"/>
<dbReference type="InterPro" id="IPR046947">
    <property type="entry name" value="LytR-like"/>
</dbReference>
<feature type="transmembrane region" description="Helical" evidence="1">
    <location>
        <begin position="21"/>
        <end position="38"/>
    </location>
</feature>
<protein>
    <recommendedName>
        <fullName evidence="2">HTH LytTR-type domain-containing protein</fullName>
    </recommendedName>
</protein>
<keyword evidence="1" id="KW-1133">Transmembrane helix</keyword>
<keyword evidence="1" id="KW-0812">Transmembrane</keyword>
<evidence type="ECO:0000256" key="1">
    <source>
        <dbReference type="SAM" id="Phobius"/>
    </source>
</evidence>
<evidence type="ECO:0000313" key="4">
    <source>
        <dbReference type="Proteomes" id="UP000628854"/>
    </source>
</evidence>
<dbReference type="Pfam" id="PF04397">
    <property type="entry name" value="LytTR"/>
    <property type="match status" value="1"/>
</dbReference>
<evidence type="ECO:0000313" key="3">
    <source>
        <dbReference type="EMBL" id="GGB70471.1"/>
    </source>
</evidence>
<dbReference type="PROSITE" id="PS50930">
    <property type="entry name" value="HTH_LYTTR"/>
    <property type="match status" value="1"/>
</dbReference>
<gene>
    <name evidence="3" type="ORF">GCM10011503_18940</name>
</gene>
<dbReference type="PIRSF" id="PIRSF031767">
    <property type="entry name" value="MHYE_LytTR"/>
    <property type="match status" value="1"/>
</dbReference>
<dbReference type="InterPro" id="IPR007492">
    <property type="entry name" value="LytTR_DNA-bd_dom"/>
</dbReference>